<keyword evidence="2" id="KW-1185">Reference proteome</keyword>
<gene>
    <name evidence="1" type="ORF">CLIM01_05059</name>
</gene>
<dbReference type="EMBL" id="JARUPT010000123">
    <property type="protein sequence ID" value="KAK0377580.1"/>
    <property type="molecule type" value="Genomic_DNA"/>
</dbReference>
<dbReference type="Proteomes" id="UP001169217">
    <property type="component" value="Unassembled WGS sequence"/>
</dbReference>
<proteinExistence type="predicted"/>
<accession>A0ABQ9Q195</accession>
<evidence type="ECO:0000313" key="1">
    <source>
        <dbReference type="EMBL" id="KAK0377580.1"/>
    </source>
</evidence>
<sequence length="300" mass="33003">MGNKENGQCWQVLDTNLFGTSVKLAFYYIFQDAAWEIPNRNVYNPKEQPLGFGLTSLEDGKWLVQQNERGHKNFNIAGVAALYFSANGGRSKISSNAGDSAHHLIASSGKPSTPLKVITYKTSITPAVINLNDTDHSTISTEPASDPVVAFPPIPYSSNEGEVATVKFSATALDVALGTTGVLTVTFIEPAGIDAKLFPIYGGYINIIGFNDESLRVTCAENDTFKMTIEDTFTIDFDILWPRCEFSFDHYNLILDAYFDAPVQQYPRLPSSTWWPSGNFSHGSAIESGEYKILSRALRT</sequence>
<evidence type="ECO:0000313" key="2">
    <source>
        <dbReference type="Proteomes" id="UP001169217"/>
    </source>
</evidence>
<organism evidence="1 2">
    <name type="scientific">Colletotrichum limetticola</name>
    <dbReference type="NCBI Taxonomy" id="1209924"/>
    <lineage>
        <taxon>Eukaryota</taxon>
        <taxon>Fungi</taxon>
        <taxon>Dikarya</taxon>
        <taxon>Ascomycota</taxon>
        <taxon>Pezizomycotina</taxon>
        <taxon>Sordariomycetes</taxon>
        <taxon>Hypocreomycetidae</taxon>
        <taxon>Glomerellales</taxon>
        <taxon>Glomerellaceae</taxon>
        <taxon>Colletotrichum</taxon>
        <taxon>Colletotrichum acutatum species complex</taxon>
    </lineage>
</organism>
<name>A0ABQ9Q195_9PEZI</name>
<protein>
    <submittedName>
        <fullName evidence="1">Pyrolysin</fullName>
    </submittedName>
</protein>
<reference evidence="1" key="1">
    <citation type="submission" date="2023-04" db="EMBL/GenBank/DDBJ databases">
        <title>Colletotrichum limetticola genome sequence.</title>
        <authorList>
            <person name="Baroncelli R."/>
        </authorList>
    </citation>
    <scope>NUCLEOTIDE SEQUENCE</scope>
    <source>
        <strain evidence="1">KLA-Anderson</strain>
    </source>
</reference>
<comment type="caution">
    <text evidence="1">The sequence shown here is derived from an EMBL/GenBank/DDBJ whole genome shotgun (WGS) entry which is preliminary data.</text>
</comment>